<dbReference type="HOGENOM" id="CLU_467007_0_0_1"/>
<evidence type="ECO:0000313" key="3">
    <source>
        <dbReference type="EMBL" id="KDQ23389.1"/>
    </source>
</evidence>
<feature type="region of interest" description="Disordered" evidence="1">
    <location>
        <begin position="367"/>
        <end position="386"/>
    </location>
</feature>
<name>A0A067N6E1_PLEO1</name>
<dbReference type="OrthoDB" id="2947787at2759"/>
<feature type="region of interest" description="Disordered" evidence="1">
    <location>
        <begin position="474"/>
        <end position="494"/>
    </location>
</feature>
<dbReference type="InterPro" id="IPR001810">
    <property type="entry name" value="F-box_dom"/>
</dbReference>
<sequence length="584" mass="65965">MMLTLPPEMLEAVFDNVDDKQVLLNVLVASRQFLQLAERFLYARIVFPPSFLKSTTMKLRRLHEALEASNRRRASYVRTLSLTAQGNEDRILIVELLMKTVNLKDLRLTISPLLISRFFRQSFPFALTSLHIASSRTVRTMSYSSLYPDLLHFLELQTSLGMLHLSHINLNMDVEFSPASFHNLKTLILDSVRVHPFAATSACITHLCMTGVRNSAHADNRCMESVRTLSCPTTHSARSMASWLPNLEWLEFWGPISTSTLKNWHPGNHCRPRGIRLPQFMSGPLHEFRAAFDDIPTLQFVEYGNRGSTLLRRRYRDATAPVSFPSLPKLATIPPPSLRFDTHFLRDELDLFVPIIRGYRTETEHRRPCVETAPSSPEIYPQTPPSCSWPDPPSPCFQNTCLFDFAPERDTGDGVVYICDIVRGDALKAPRRTVPNHPESKPVIEAKALPQPRIPKTIGSRKWRYEQRRAQRMEEEGTITATAKRSLDSSSPIPIVGSSATVASEMKNKPTAPHRHTQARVEYRERSHSGAKTALLNPALSESCFALPFAAARPHETSDNATRKLKGRTWSKQQKVLAKLAAGD</sequence>
<dbReference type="AlphaFoldDB" id="A0A067N6E1"/>
<dbReference type="VEuPathDB" id="FungiDB:PLEOSDRAFT_162572"/>
<evidence type="ECO:0000256" key="1">
    <source>
        <dbReference type="SAM" id="MobiDB-lite"/>
    </source>
</evidence>
<evidence type="ECO:0000259" key="2">
    <source>
        <dbReference type="PROSITE" id="PS50181"/>
    </source>
</evidence>
<feature type="domain" description="F-box" evidence="2">
    <location>
        <begin position="1"/>
        <end position="45"/>
    </location>
</feature>
<reference evidence="4" key="1">
    <citation type="journal article" date="2014" name="Proc. Natl. Acad. Sci. U.S.A.">
        <title>Extensive sampling of basidiomycete genomes demonstrates inadequacy of the white-rot/brown-rot paradigm for wood decay fungi.</title>
        <authorList>
            <person name="Riley R."/>
            <person name="Salamov A.A."/>
            <person name="Brown D.W."/>
            <person name="Nagy L.G."/>
            <person name="Floudas D."/>
            <person name="Held B.W."/>
            <person name="Levasseur A."/>
            <person name="Lombard V."/>
            <person name="Morin E."/>
            <person name="Otillar R."/>
            <person name="Lindquist E.A."/>
            <person name="Sun H."/>
            <person name="LaButti K.M."/>
            <person name="Schmutz J."/>
            <person name="Jabbour D."/>
            <person name="Luo H."/>
            <person name="Baker S.E."/>
            <person name="Pisabarro A.G."/>
            <person name="Walton J.D."/>
            <person name="Blanchette R.A."/>
            <person name="Henrissat B."/>
            <person name="Martin F."/>
            <person name="Cullen D."/>
            <person name="Hibbett D.S."/>
            <person name="Grigoriev I.V."/>
        </authorList>
    </citation>
    <scope>NUCLEOTIDE SEQUENCE [LARGE SCALE GENOMIC DNA]</scope>
    <source>
        <strain evidence="4">PC15</strain>
    </source>
</reference>
<evidence type="ECO:0000313" key="4">
    <source>
        <dbReference type="Proteomes" id="UP000027073"/>
    </source>
</evidence>
<dbReference type="EMBL" id="KL198013">
    <property type="protein sequence ID" value="KDQ23389.1"/>
    <property type="molecule type" value="Genomic_DNA"/>
</dbReference>
<dbReference type="InParanoid" id="A0A067N6E1"/>
<accession>A0A067N6E1</accession>
<protein>
    <recommendedName>
        <fullName evidence="2">F-box domain-containing protein</fullName>
    </recommendedName>
</protein>
<dbReference type="Proteomes" id="UP000027073">
    <property type="component" value="Unassembled WGS sequence"/>
</dbReference>
<feature type="compositionally biased region" description="Polar residues" evidence="1">
    <location>
        <begin position="479"/>
        <end position="494"/>
    </location>
</feature>
<gene>
    <name evidence="3" type="ORF">PLEOSDRAFT_162572</name>
</gene>
<proteinExistence type="predicted"/>
<dbReference type="PROSITE" id="PS50181">
    <property type="entry name" value="FBOX"/>
    <property type="match status" value="1"/>
</dbReference>
<organism evidence="3 4">
    <name type="scientific">Pleurotus ostreatus (strain PC15)</name>
    <name type="common">Oyster mushroom</name>
    <dbReference type="NCBI Taxonomy" id="1137138"/>
    <lineage>
        <taxon>Eukaryota</taxon>
        <taxon>Fungi</taxon>
        <taxon>Dikarya</taxon>
        <taxon>Basidiomycota</taxon>
        <taxon>Agaricomycotina</taxon>
        <taxon>Agaricomycetes</taxon>
        <taxon>Agaricomycetidae</taxon>
        <taxon>Agaricales</taxon>
        <taxon>Pleurotineae</taxon>
        <taxon>Pleurotaceae</taxon>
        <taxon>Pleurotus</taxon>
    </lineage>
</organism>